<dbReference type="EMBL" id="BORB01000031">
    <property type="protein sequence ID" value="GIN58872.1"/>
    <property type="molecule type" value="Genomic_DNA"/>
</dbReference>
<evidence type="ECO:0000313" key="6">
    <source>
        <dbReference type="Proteomes" id="UP000679950"/>
    </source>
</evidence>
<dbReference type="Gene3D" id="1.10.10.630">
    <property type="entry name" value="DnaD domain-like"/>
    <property type="match status" value="1"/>
</dbReference>
<dbReference type="InterPro" id="IPR006343">
    <property type="entry name" value="DnaB/C_C"/>
</dbReference>
<evidence type="ECO:0000256" key="2">
    <source>
        <dbReference type="SAM" id="MobiDB-lite"/>
    </source>
</evidence>
<evidence type="ECO:0000313" key="5">
    <source>
        <dbReference type="EMBL" id="GIN58872.1"/>
    </source>
</evidence>
<dbReference type="InterPro" id="IPR058660">
    <property type="entry name" value="WHD_DnaB"/>
</dbReference>
<dbReference type="Proteomes" id="UP000679950">
    <property type="component" value="Unassembled WGS sequence"/>
</dbReference>
<accession>A0ABQ4KLR5</accession>
<reference evidence="5 6" key="1">
    <citation type="submission" date="2021-03" db="EMBL/GenBank/DDBJ databases">
        <title>Antimicrobial resistance genes in bacteria isolated from Japanese honey, and their potential for conferring macrolide and lincosamide resistance in the American foulbrood pathogen Paenibacillus larvae.</title>
        <authorList>
            <person name="Okamoto M."/>
            <person name="Kumagai M."/>
            <person name="Kanamori H."/>
            <person name="Takamatsu D."/>
        </authorList>
    </citation>
    <scope>NUCLEOTIDE SEQUENCE [LARGE SCALE GENOMIC DNA]</scope>
    <source>
        <strain evidence="5 6">J8TS2</strain>
    </source>
</reference>
<protein>
    <submittedName>
        <fullName evidence="5">Replication initiation and membrane attachment protein</fullName>
    </submittedName>
</protein>
<sequence length="468" mass="54796">MKPYWSEIQPIDSLIVKMNGVLHPQDQKIIDSLYQPLIGPVSTALYYTLWNRVQENRLWSERLNHYHLMNFLDLNLEEIFQARLKLEGIGLLKTYVKTEADNRSYLYDLQPPLSAEGFFTDGMLNIYLYQKIGKSQFLKLKRLFMDEKVDLSGYQEWTRSFQDVFSSLGSEALTDQEAHTASQPGEQQEFFRRQEPNLIKIDGEQFNFEVLFSGLSEIMVPRRVFTQEVKEAISKLAFLYSIDAVNMKNIVLTSLDADQTIDIEELRKAARDWYQLEHDHQLPQLVDRVQPVYARNVIEPKTKEEQLISYLETISPRQFLIDLADGGEPAPSDLQAVEDVLFHQKLPPGVINVLIHYVMLKTDMKLSKSYLAKIASHWSRKKIKTVKEAMDLAKSEHRQYQEWANDRKTPTQKRNKPIRTERLPDWFIEPQATEKVVFDQEQEEKRKRLEAIQQKYRQHGGDRNGANQ</sequence>
<comment type="caution">
    <text evidence="5">The sequence shown here is derived from an EMBL/GenBank/DDBJ whole genome shotgun (WGS) entry which is preliminary data.</text>
</comment>
<evidence type="ECO:0000259" key="4">
    <source>
        <dbReference type="Pfam" id="PF25888"/>
    </source>
</evidence>
<dbReference type="InterPro" id="IPR034829">
    <property type="entry name" value="DnaD-like_sf"/>
</dbReference>
<organism evidence="5 6">
    <name type="scientific">Lederbergia ruris</name>
    <dbReference type="NCBI Taxonomy" id="217495"/>
    <lineage>
        <taxon>Bacteria</taxon>
        <taxon>Bacillati</taxon>
        <taxon>Bacillota</taxon>
        <taxon>Bacilli</taxon>
        <taxon>Bacillales</taxon>
        <taxon>Bacillaceae</taxon>
        <taxon>Lederbergia</taxon>
    </lineage>
</organism>
<evidence type="ECO:0000259" key="3">
    <source>
        <dbReference type="Pfam" id="PF07261"/>
    </source>
</evidence>
<evidence type="ECO:0000256" key="1">
    <source>
        <dbReference type="ARBA" id="ARBA00093462"/>
    </source>
</evidence>
<feature type="region of interest" description="Disordered" evidence="2">
    <location>
        <begin position="401"/>
        <end position="424"/>
    </location>
</feature>
<dbReference type="Pfam" id="PF25888">
    <property type="entry name" value="WHD_DnaB"/>
    <property type="match status" value="1"/>
</dbReference>
<proteinExistence type="inferred from homology"/>
<dbReference type="Pfam" id="PF07261">
    <property type="entry name" value="DnaB_2"/>
    <property type="match status" value="1"/>
</dbReference>
<feature type="domain" description="DnaB/C C-terminal" evidence="3">
    <location>
        <begin position="326"/>
        <end position="391"/>
    </location>
</feature>
<gene>
    <name evidence="5" type="primary">dnaB_1</name>
    <name evidence="5" type="ORF">J8TS2_31910</name>
</gene>
<feature type="domain" description="Replicative helicase loading/DNA remodeling protein DnaB N-terminal winged helix" evidence="4">
    <location>
        <begin position="9"/>
        <end position="269"/>
    </location>
</feature>
<name>A0ABQ4KLR5_9BACI</name>
<feature type="region of interest" description="Disordered" evidence="2">
    <location>
        <begin position="437"/>
        <end position="468"/>
    </location>
</feature>
<dbReference type="RefSeq" id="WP_212966943.1">
    <property type="nucleotide sequence ID" value="NZ_BORB01000031.1"/>
</dbReference>
<keyword evidence="6" id="KW-1185">Reference proteome</keyword>
<comment type="similarity">
    <text evidence="1">Belongs to the DnaB/DnaD family.</text>
</comment>